<keyword evidence="3 8" id="KW-0853">WD repeat</keyword>
<dbReference type="InterPro" id="IPR015943">
    <property type="entry name" value="WD40/YVTN_repeat-like_dom_sf"/>
</dbReference>
<dbReference type="PANTHER" id="PTHR22842">
    <property type="entry name" value="WD40 REPEAT PROTEIN"/>
    <property type="match status" value="1"/>
</dbReference>
<sequence length="307" mass="34244">MYLEKIVEIDCDQGAIRAVRFNVDGFYCLTCGSDKKIRLWNPYKSLLLKTYGGHANEVLDACSSCDSSKIVSCSSDKSIIYWDVPTGQPLKRLRGHASTVSCVKFNEQSSMVLSGSHDNTVMCWDMRSRAQTPFQTLKEAKDCITSIKVSDYEILTGSVDCSIRRYDLRNGQCISDFVGAAIVSVSFSNDGQCVLASSSDDVIRLLDRTTGELLGEYTGHKIKDMNIESDISRNDNYIISGSATGHIWFWDLVKGTPRASITHTQKKVLNSLSLHPEKDMVLTACVNSIRLWNYSEEQQKVPNDDSD</sequence>
<dbReference type="InterPro" id="IPR020472">
    <property type="entry name" value="WD40_PAC1"/>
</dbReference>
<evidence type="ECO:0000313" key="9">
    <source>
        <dbReference type="EMBL" id="KAL1491201.1"/>
    </source>
</evidence>
<dbReference type="InterPro" id="IPR036322">
    <property type="entry name" value="WD40_repeat_dom_sf"/>
</dbReference>
<keyword evidence="2" id="KW-0963">Cytoplasm</keyword>
<keyword evidence="4" id="KW-0677">Repeat</keyword>
<reference evidence="9 10" key="1">
    <citation type="submission" date="2024-05" db="EMBL/GenBank/DDBJ databases">
        <title>Genetic variation in Jamaican populations of the coffee berry borer (Hypothenemus hampei).</title>
        <authorList>
            <person name="Errbii M."/>
            <person name="Myrie A."/>
        </authorList>
    </citation>
    <scope>NUCLEOTIDE SEQUENCE [LARGE SCALE GENOMIC DNA]</scope>
    <source>
        <strain evidence="9">JA-Hopewell-2020-01-JO</strain>
        <tissue evidence="9">Whole body</tissue>
    </source>
</reference>
<comment type="similarity">
    <text evidence="5">Belongs to the WD repeat MORG1 family.</text>
</comment>
<feature type="repeat" description="WD" evidence="8">
    <location>
        <begin position="93"/>
        <end position="134"/>
    </location>
</feature>
<dbReference type="InterPro" id="IPR040102">
    <property type="entry name" value="WDR41"/>
</dbReference>
<evidence type="ECO:0000256" key="2">
    <source>
        <dbReference type="ARBA" id="ARBA00022490"/>
    </source>
</evidence>
<evidence type="ECO:0000256" key="5">
    <source>
        <dbReference type="ARBA" id="ARBA00038145"/>
    </source>
</evidence>
<dbReference type="AlphaFoldDB" id="A0ABD1EDI1"/>
<comment type="subcellular location">
    <subcellularLocation>
        <location evidence="1">Cytoplasm</location>
    </subcellularLocation>
</comment>
<dbReference type="InterPro" id="IPR051980">
    <property type="entry name" value="WD_repeat_MORG1"/>
</dbReference>
<dbReference type="SMART" id="SM00320">
    <property type="entry name" value="WD40"/>
    <property type="match status" value="7"/>
</dbReference>
<dbReference type="CDD" id="cd00200">
    <property type="entry name" value="WD40"/>
    <property type="match status" value="1"/>
</dbReference>
<evidence type="ECO:0000313" key="10">
    <source>
        <dbReference type="Proteomes" id="UP001566132"/>
    </source>
</evidence>
<keyword evidence="10" id="KW-1185">Reference proteome</keyword>
<evidence type="ECO:0000256" key="7">
    <source>
        <dbReference type="ARBA" id="ARBA00042222"/>
    </source>
</evidence>
<evidence type="ECO:0000256" key="3">
    <source>
        <dbReference type="ARBA" id="ARBA00022574"/>
    </source>
</evidence>
<evidence type="ECO:0000256" key="6">
    <source>
        <dbReference type="ARBA" id="ARBA00040453"/>
    </source>
</evidence>
<dbReference type="Proteomes" id="UP001566132">
    <property type="component" value="Unassembled WGS sequence"/>
</dbReference>
<dbReference type="InterPro" id="IPR001680">
    <property type="entry name" value="WD40_rpt"/>
</dbReference>
<dbReference type="Pfam" id="PF25178">
    <property type="entry name" value="Beta-prop_WDR41"/>
    <property type="match status" value="1"/>
</dbReference>
<gene>
    <name evidence="9" type="ORF">ABEB36_011836</name>
</gene>
<dbReference type="PANTHER" id="PTHR22842:SF3">
    <property type="entry name" value="WD REPEAT DOMAIN-CONTAINING PROTEIN 83"/>
    <property type="match status" value="1"/>
</dbReference>
<dbReference type="GO" id="GO:0005737">
    <property type="term" value="C:cytoplasm"/>
    <property type="evidence" value="ECO:0007669"/>
    <property type="project" value="UniProtKB-SubCell"/>
</dbReference>
<proteinExistence type="inferred from homology"/>
<dbReference type="PRINTS" id="PR00320">
    <property type="entry name" value="GPROTEINBRPT"/>
</dbReference>
<dbReference type="EMBL" id="JBDJPC010000009">
    <property type="protein sequence ID" value="KAL1491201.1"/>
    <property type="molecule type" value="Genomic_DNA"/>
</dbReference>
<dbReference type="SUPFAM" id="SSF50978">
    <property type="entry name" value="WD40 repeat-like"/>
    <property type="match status" value="1"/>
</dbReference>
<comment type="caution">
    <text evidence="9">The sequence shown here is derived from an EMBL/GenBank/DDBJ whole genome shotgun (WGS) entry which is preliminary data.</text>
</comment>
<evidence type="ECO:0000256" key="8">
    <source>
        <dbReference type="PROSITE-ProRule" id="PRU00221"/>
    </source>
</evidence>
<dbReference type="Gene3D" id="2.130.10.10">
    <property type="entry name" value="YVTN repeat-like/Quinoprotein amine dehydrogenase"/>
    <property type="match status" value="1"/>
</dbReference>
<name>A0ABD1EDI1_HYPHA</name>
<dbReference type="PROSITE" id="PS50294">
    <property type="entry name" value="WD_REPEATS_REGION"/>
    <property type="match status" value="1"/>
</dbReference>
<accession>A0ABD1EDI1</accession>
<evidence type="ECO:0000256" key="4">
    <source>
        <dbReference type="ARBA" id="ARBA00022737"/>
    </source>
</evidence>
<dbReference type="PROSITE" id="PS50082">
    <property type="entry name" value="WD_REPEATS_2"/>
    <property type="match status" value="3"/>
</dbReference>
<feature type="repeat" description="WD" evidence="8">
    <location>
        <begin position="9"/>
        <end position="41"/>
    </location>
</feature>
<feature type="repeat" description="WD" evidence="8">
    <location>
        <begin position="51"/>
        <end position="92"/>
    </location>
</feature>
<protein>
    <recommendedName>
        <fullName evidence="6">WD repeat domain-containing protein 83</fullName>
    </recommendedName>
    <alternativeName>
        <fullName evidence="7">Mitogen-activated protein kinase organizer 1</fullName>
    </alternativeName>
</protein>
<evidence type="ECO:0000256" key="1">
    <source>
        <dbReference type="ARBA" id="ARBA00004496"/>
    </source>
</evidence>
<organism evidence="9 10">
    <name type="scientific">Hypothenemus hampei</name>
    <name type="common">Coffee berry borer</name>
    <dbReference type="NCBI Taxonomy" id="57062"/>
    <lineage>
        <taxon>Eukaryota</taxon>
        <taxon>Metazoa</taxon>
        <taxon>Ecdysozoa</taxon>
        <taxon>Arthropoda</taxon>
        <taxon>Hexapoda</taxon>
        <taxon>Insecta</taxon>
        <taxon>Pterygota</taxon>
        <taxon>Neoptera</taxon>
        <taxon>Endopterygota</taxon>
        <taxon>Coleoptera</taxon>
        <taxon>Polyphaga</taxon>
        <taxon>Cucujiformia</taxon>
        <taxon>Curculionidae</taxon>
        <taxon>Scolytinae</taxon>
        <taxon>Hypothenemus</taxon>
    </lineage>
</organism>